<reference evidence="1 2" key="1">
    <citation type="submission" date="2021-03" db="EMBL/GenBank/DDBJ databases">
        <title>Genomic Encyclopedia of Type Strains, Phase IV (KMG-IV): sequencing the most valuable type-strain genomes for metagenomic binning, comparative biology and taxonomic classification.</title>
        <authorList>
            <person name="Goeker M."/>
        </authorList>
    </citation>
    <scope>NUCLEOTIDE SEQUENCE [LARGE SCALE GENOMIC DNA]</scope>
    <source>
        <strain evidence="1 2">DSM 14349</strain>
    </source>
</reference>
<evidence type="ECO:0000313" key="2">
    <source>
        <dbReference type="Proteomes" id="UP001519272"/>
    </source>
</evidence>
<gene>
    <name evidence="1" type="ORF">J2Z32_003747</name>
</gene>
<proteinExistence type="predicted"/>
<name>A0ABS4FWX8_9BACL</name>
<dbReference type="Gene3D" id="1.10.3230.30">
    <property type="entry name" value="Phage gp6-like head-tail connector protein"/>
    <property type="match status" value="1"/>
</dbReference>
<dbReference type="InterPro" id="IPR021146">
    <property type="entry name" value="Phage_gp6-like_head-tail"/>
</dbReference>
<sequence length="87" mass="9894">MPVSMELLKSHLRVDGSEDDEYLAFLMSSAMEYLLEAGVPDEKKETAKYQLAVILLVALNYENRNPGIEIDTLNVSLQSLILHLKEW</sequence>
<comment type="caution">
    <text evidence="1">The sequence shown here is derived from an EMBL/GenBank/DDBJ whole genome shotgun (WGS) entry which is preliminary data.</text>
</comment>
<dbReference type="CDD" id="cd08054">
    <property type="entry name" value="gp6"/>
    <property type="match status" value="1"/>
</dbReference>
<dbReference type="Proteomes" id="UP001519272">
    <property type="component" value="Unassembled WGS sequence"/>
</dbReference>
<accession>A0ABS4FWX8</accession>
<dbReference type="EMBL" id="JAGGKG010000021">
    <property type="protein sequence ID" value="MBP1907082.1"/>
    <property type="molecule type" value="Genomic_DNA"/>
</dbReference>
<keyword evidence="2" id="KW-1185">Reference proteome</keyword>
<evidence type="ECO:0000313" key="1">
    <source>
        <dbReference type="EMBL" id="MBP1907082.1"/>
    </source>
</evidence>
<dbReference type="NCBIfam" id="TIGR01560">
    <property type="entry name" value="put_DNA_pack"/>
    <property type="match status" value="1"/>
</dbReference>
<dbReference type="RefSeq" id="WP_210090667.1">
    <property type="nucleotide sequence ID" value="NZ_JAGGKG010000021.1"/>
</dbReference>
<dbReference type="Pfam" id="PF05135">
    <property type="entry name" value="Phage_connect_1"/>
    <property type="match status" value="1"/>
</dbReference>
<organism evidence="1 2">
    <name type="scientific">Paenibacillus turicensis</name>
    <dbReference type="NCBI Taxonomy" id="160487"/>
    <lineage>
        <taxon>Bacteria</taxon>
        <taxon>Bacillati</taxon>
        <taxon>Bacillota</taxon>
        <taxon>Bacilli</taxon>
        <taxon>Bacillales</taxon>
        <taxon>Paenibacillaceae</taxon>
        <taxon>Paenibacillus</taxon>
    </lineage>
</organism>
<protein>
    <submittedName>
        <fullName evidence="1">Phage protein (Predicted DNA packaging)</fullName>
    </submittedName>
</protein>
<dbReference type="InterPro" id="IPR006450">
    <property type="entry name" value="Phage_HK97_gp6-like"/>
</dbReference>